<dbReference type="PANTHER" id="PTHR21047:SF2">
    <property type="entry name" value="THYMIDINE DIPHOSPHO-4-KETO-RHAMNOSE 3,5-EPIMERASE"/>
    <property type="match status" value="1"/>
</dbReference>
<dbReference type="CDD" id="cd00438">
    <property type="entry name" value="cupin_RmlC"/>
    <property type="match status" value="1"/>
</dbReference>
<proteinExistence type="inferred from homology"/>
<comment type="catalytic activity">
    <reaction evidence="1 7">
        <text>dTDP-4-dehydro-6-deoxy-alpha-D-glucose = dTDP-4-dehydro-beta-L-rhamnose</text>
        <dbReference type="Rhea" id="RHEA:16969"/>
        <dbReference type="ChEBI" id="CHEBI:57649"/>
        <dbReference type="ChEBI" id="CHEBI:62830"/>
        <dbReference type="EC" id="5.1.3.13"/>
    </reaction>
</comment>
<dbReference type="InterPro" id="IPR014710">
    <property type="entry name" value="RmlC-like_jellyroll"/>
</dbReference>
<dbReference type="PANTHER" id="PTHR21047">
    <property type="entry name" value="DTDP-6-DEOXY-D-GLUCOSE-3,5 EPIMERASE"/>
    <property type="match status" value="1"/>
</dbReference>
<evidence type="ECO:0000256" key="5">
    <source>
        <dbReference type="PIRSR" id="PIRSR600888-1"/>
    </source>
</evidence>
<feature type="active site" description="Proton acceptor" evidence="5">
    <location>
        <position position="61"/>
    </location>
</feature>
<dbReference type="GO" id="GO:0005829">
    <property type="term" value="C:cytosol"/>
    <property type="evidence" value="ECO:0007669"/>
    <property type="project" value="TreeGrafter"/>
</dbReference>
<dbReference type="EMBL" id="MH449678">
    <property type="protein sequence ID" value="AXL04940.1"/>
    <property type="molecule type" value="Genomic_DNA"/>
</dbReference>
<evidence type="ECO:0000256" key="6">
    <source>
        <dbReference type="PIRSR" id="PIRSR600888-3"/>
    </source>
</evidence>
<dbReference type="SUPFAM" id="SSF51182">
    <property type="entry name" value="RmlC-like cupins"/>
    <property type="match status" value="1"/>
</dbReference>
<organism evidence="8">
    <name type="scientific">Aeromonas hydrophila</name>
    <dbReference type="NCBI Taxonomy" id="644"/>
    <lineage>
        <taxon>Bacteria</taxon>
        <taxon>Pseudomonadati</taxon>
        <taxon>Pseudomonadota</taxon>
        <taxon>Gammaproteobacteria</taxon>
        <taxon>Aeromonadales</taxon>
        <taxon>Aeromonadaceae</taxon>
        <taxon>Aeromonas</taxon>
    </lineage>
</organism>
<evidence type="ECO:0000256" key="2">
    <source>
        <dbReference type="ARBA" id="ARBA00001997"/>
    </source>
</evidence>
<comment type="function">
    <text evidence="2 7">Catalyzes the epimerization of the C3' and C5'positions of dTDP-6-deoxy-D-xylo-4-hexulose, forming dTDP-6-deoxy-L-lyxo-4-hexulose.</text>
</comment>
<dbReference type="Gene3D" id="2.60.120.10">
    <property type="entry name" value="Jelly Rolls"/>
    <property type="match status" value="1"/>
</dbReference>
<evidence type="ECO:0000256" key="4">
    <source>
        <dbReference type="ARBA" id="ARBA00019595"/>
    </source>
</evidence>
<dbReference type="EC" id="5.1.3.13" evidence="3 7"/>
<evidence type="ECO:0000256" key="1">
    <source>
        <dbReference type="ARBA" id="ARBA00001298"/>
    </source>
</evidence>
<dbReference type="GO" id="GO:0008830">
    <property type="term" value="F:dTDP-4-dehydrorhamnose 3,5-epimerase activity"/>
    <property type="evidence" value="ECO:0007669"/>
    <property type="project" value="UniProtKB-UniRule"/>
</dbReference>
<dbReference type="InterPro" id="IPR000888">
    <property type="entry name" value="RmlC-like"/>
</dbReference>
<comment type="pathway">
    <text evidence="7">Carbohydrate biosynthesis; dTDP-L-rhamnose biosynthesis.</text>
</comment>
<sequence>MQYRATSLTGVMILTPTNFSDHRGQFRECFRQDEFEQHCGHYPLVQDNLSRSVGGALRGLHYQRNRPQGKLIQVISGTIFDVAVDIRPASPTYGQWLAYQLNAELGELIWIPPGFAHGFYVLSDSASVFYRCSDYYHSDDEAVIRWDCPNLAIKWPLSEQKPLLLSDKDRLAPCFAGYSSRYSSK</sequence>
<name>A0A346ACH8_AERHY</name>
<reference evidence="8" key="1">
    <citation type="submission" date="2018-06" db="EMBL/GenBank/DDBJ databases">
        <title>Genetic diversity of the Aeromonas Hydrophila O antigens and development of a suspension array for serotype detection.</title>
        <authorList>
            <person name="Cao H."/>
            <person name="Liu B."/>
        </authorList>
    </citation>
    <scope>NUCLEOTIDE SEQUENCE</scope>
    <source>
        <strain evidence="8">G5376</strain>
    </source>
</reference>
<dbReference type="UniPathway" id="UPA00124"/>
<dbReference type="InterPro" id="IPR011051">
    <property type="entry name" value="RmlC_Cupin_sf"/>
</dbReference>
<feature type="active site" description="Proton donor" evidence="5">
    <location>
        <position position="130"/>
    </location>
</feature>
<evidence type="ECO:0000256" key="3">
    <source>
        <dbReference type="ARBA" id="ARBA00012098"/>
    </source>
</evidence>
<dbReference type="Pfam" id="PF00908">
    <property type="entry name" value="dTDP_sugar_isom"/>
    <property type="match status" value="1"/>
</dbReference>
<gene>
    <name evidence="8" type="primary">rmlC</name>
</gene>
<evidence type="ECO:0000313" key="8">
    <source>
        <dbReference type="EMBL" id="AXL04940.1"/>
    </source>
</evidence>
<accession>A0A346ACH8</accession>
<dbReference type="NCBIfam" id="TIGR01221">
    <property type="entry name" value="rmlC"/>
    <property type="match status" value="1"/>
</dbReference>
<comment type="subunit">
    <text evidence="7">Homodimer.</text>
</comment>
<dbReference type="AlphaFoldDB" id="A0A346ACH8"/>
<feature type="site" description="Participates in a stacking interaction with the thymidine ring of dTDP-4-oxo-6-deoxyglucose" evidence="6">
    <location>
        <position position="136"/>
    </location>
</feature>
<dbReference type="GO" id="GO:0000271">
    <property type="term" value="P:polysaccharide biosynthetic process"/>
    <property type="evidence" value="ECO:0007669"/>
    <property type="project" value="TreeGrafter"/>
</dbReference>
<protein>
    <recommendedName>
        <fullName evidence="4 7">dTDP-4-dehydrorhamnose 3,5-epimerase</fullName>
        <ecNumber evidence="3 7">5.1.3.13</ecNumber>
    </recommendedName>
    <alternativeName>
        <fullName evidence="7">Thymidine diphospho-4-keto-rhamnose 3,5-epimerase</fullName>
    </alternativeName>
</protein>
<evidence type="ECO:0000256" key="7">
    <source>
        <dbReference type="RuleBase" id="RU364069"/>
    </source>
</evidence>
<dbReference type="GO" id="GO:0019305">
    <property type="term" value="P:dTDP-rhamnose biosynthetic process"/>
    <property type="evidence" value="ECO:0007669"/>
    <property type="project" value="UniProtKB-UniRule"/>
</dbReference>
<comment type="similarity">
    <text evidence="7">Belongs to the dTDP-4-dehydrorhamnose 3,5-epimerase family.</text>
</comment>
<keyword evidence="7" id="KW-0413">Isomerase</keyword>